<evidence type="ECO:0000313" key="1">
    <source>
        <dbReference type="EMBL" id="JAD37877.1"/>
    </source>
</evidence>
<sequence length="55" mass="5821">MFSSPSPAAAGAASVPFPPFPISPSSSRLLFHSLTDSLFSHTIFRAEQVSDVTIL</sequence>
<reference evidence="1" key="2">
    <citation type="journal article" date="2015" name="Data Brief">
        <title>Shoot transcriptome of the giant reed, Arundo donax.</title>
        <authorList>
            <person name="Barrero R.A."/>
            <person name="Guerrero F.D."/>
            <person name="Moolhuijzen P."/>
            <person name="Goolsby J.A."/>
            <person name="Tidwell J."/>
            <person name="Bellgard S.E."/>
            <person name="Bellgard M.I."/>
        </authorList>
    </citation>
    <scope>NUCLEOTIDE SEQUENCE</scope>
    <source>
        <tissue evidence="1">Shoot tissue taken approximately 20 cm above the soil surface</tissue>
    </source>
</reference>
<protein>
    <submittedName>
        <fullName evidence="1">Uncharacterized protein</fullName>
    </submittedName>
</protein>
<accession>A0A0A8ZSS2</accession>
<dbReference type="AlphaFoldDB" id="A0A0A8ZSS2"/>
<proteinExistence type="predicted"/>
<name>A0A0A8ZSS2_ARUDO</name>
<organism evidence="1">
    <name type="scientific">Arundo donax</name>
    <name type="common">Giant reed</name>
    <name type="synonym">Donax arundinaceus</name>
    <dbReference type="NCBI Taxonomy" id="35708"/>
    <lineage>
        <taxon>Eukaryota</taxon>
        <taxon>Viridiplantae</taxon>
        <taxon>Streptophyta</taxon>
        <taxon>Embryophyta</taxon>
        <taxon>Tracheophyta</taxon>
        <taxon>Spermatophyta</taxon>
        <taxon>Magnoliopsida</taxon>
        <taxon>Liliopsida</taxon>
        <taxon>Poales</taxon>
        <taxon>Poaceae</taxon>
        <taxon>PACMAD clade</taxon>
        <taxon>Arundinoideae</taxon>
        <taxon>Arundineae</taxon>
        <taxon>Arundo</taxon>
    </lineage>
</organism>
<dbReference type="EMBL" id="GBRH01260018">
    <property type="protein sequence ID" value="JAD37877.1"/>
    <property type="molecule type" value="Transcribed_RNA"/>
</dbReference>
<reference evidence="1" key="1">
    <citation type="submission" date="2014-09" db="EMBL/GenBank/DDBJ databases">
        <authorList>
            <person name="Magalhaes I.L.F."/>
            <person name="Oliveira U."/>
            <person name="Santos F.R."/>
            <person name="Vidigal T.H.D.A."/>
            <person name="Brescovit A.D."/>
            <person name="Santos A.J."/>
        </authorList>
    </citation>
    <scope>NUCLEOTIDE SEQUENCE</scope>
    <source>
        <tissue evidence="1">Shoot tissue taken approximately 20 cm above the soil surface</tissue>
    </source>
</reference>